<accession>A0ABW1YDG8</accession>
<keyword evidence="2" id="KW-1185">Reference proteome</keyword>
<evidence type="ECO:0000313" key="2">
    <source>
        <dbReference type="Proteomes" id="UP001596297"/>
    </source>
</evidence>
<protein>
    <submittedName>
        <fullName evidence="1">Uncharacterized protein</fullName>
    </submittedName>
</protein>
<organism evidence="1 2">
    <name type="scientific">Deinococcus lacus</name>
    <dbReference type="NCBI Taxonomy" id="392561"/>
    <lineage>
        <taxon>Bacteria</taxon>
        <taxon>Thermotogati</taxon>
        <taxon>Deinococcota</taxon>
        <taxon>Deinococci</taxon>
        <taxon>Deinococcales</taxon>
        <taxon>Deinococcaceae</taxon>
        <taxon>Deinococcus</taxon>
    </lineage>
</organism>
<name>A0ABW1YDG8_9DEIO</name>
<evidence type="ECO:0000313" key="1">
    <source>
        <dbReference type="EMBL" id="MFC6591470.1"/>
    </source>
</evidence>
<proteinExistence type="predicted"/>
<sequence>MTTKIYAVTGSASGIGAATRTLLEGQGHRVTGRRTIAARRRGGGRGELAQACYGQH</sequence>
<dbReference type="EMBL" id="JBHSWD010000001">
    <property type="protein sequence ID" value="MFC6591470.1"/>
    <property type="molecule type" value="Genomic_DNA"/>
</dbReference>
<dbReference type="Proteomes" id="UP001596297">
    <property type="component" value="Unassembled WGS sequence"/>
</dbReference>
<reference evidence="2" key="1">
    <citation type="journal article" date="2019" name="Int. J. Syst. Evol. Microbiol.">
        <title>The Global Catalogue of Microorganisms (GCM) 10K type strain sequencing project: providing services to taxonomists for standard genome sequencing and annotation.</title>
        <authorList>
            <consortium name="The Broad Institute Genomics Platform"/>
            <consortium name="The Broad Institute Genome Sequencing Center for Infectious Disease"/>
            <person name="Wu L."/>
            <person name="Ma J."/>
        </authorList>
    </citation>
    <scope>NUCLEOTIDE SEQUENCE [LARGE SCALE GENOMIC DNA]</scope>
    <source>
        <strain evidence="2">CGMCC 1.15772</strain>
    </source>
</reference>
<comment type="caution">
    <text evidence="1">The sequence shown here is derived from an EMBL/GenBank/DDBJ whole genome shotgun (WGS) entry which is preliminary data.</text>
</comment>
<gene>
    <name evidence="1" type="ORF">ACFP81_05210</name>
</gene>
<dbReference type="RefSeq" id="WP_380082474.1">
    <property type="nucleotide sequence ID" value="NZ_JBHSWD010000001.1"/>
</dbReference>